<accession>A0ABP8N1P2</accession>
<dbReference type="Proteomes" id="UP001500840">
    <property type="component" value="Unassembled WGS sequence"/>
</dbReference>
<evidence type="ECO:0000313" key="1">
    <source>
        <dbReference type="EMBL" id="GAA4458177.1"/>
    </source>
</evidence>
<dbReference type="PANTHER" id="PTHR43737">
    <property type="entry name" value="BLL7424 PROTEIN"/>
    <property type="match status" value="1"/>
</dbReference>
<name>A0ABP8N1P2_9BACT</name>
<keyword evidence="2" id="KW-1185">Reference proteome</keyword>
<dbReference type="InterPro" id="IPR017850">
    <property type="entry name" value="Alkaline_phosphatase_core_sf"/>
</dbReference>
<dbReference type="RefSeq" id="WP_345324242.1">
    <property type="nucleotide sequence ID" value="NZ_BAABGA010000046.1"/>
</dbReference>
<dbReference type="SUPFAM" id="SSF53649">
    <property type="entry name" value="Alkaline phosphatase-like"/>
    <property type="match status" value="1"/>
</dbReference>
<dbReference type="PANTHER" id="PTHR43737:SF1">
    <property type="entry name" value="DUF1501 DOMAIN-CONTAINING PROTEIN"/>
    <property type="match status" value="1"/>
</dbReference>
<comment type="caution">
    <text evidence="1">The sequence shown here is derived from an EMBL/GenBank/DDBJ whole genome shotgun (WGS) entry which is preliminary data.</text>
</comment>
<reference evidence="2" key="1">
    <citation type="journal article" date="2019" name="Int. J. Syst. Evol. Microbiol.">
        <title>The Global Catalogue of Microorganisms (GCM) 10K type strain sequencing project: providing services to taxonomists for standard genome sequencing and annotation.</title>
        <authorList>
            <consortium name="The Broad Institute Genomics Platform"/>
            <consortium name="The Broad Institute Genome Sequencing Center for Infectious Disease"/>
            <person name="Wu L."/>
            <person name="Ma J."/>
        </authorList>
    </citation>
    <scope>NUCLEOTIDE SEQUENCE [LARGE SCALE GENOMIC DNA]</scope>
    <source>
        <strain evidence="2">JCM 17759</strain>
    </source>
</reference>
<dbReference type="Pfam" id="PF07394">
    <property type="entry name" value="DUF1501"/>
    <property type="match status" value="1"/>
</dbReference>
<sequence>MASPLSLNRRELLHWATGLGVSFALPGMDVRAAERRGGERPRSLITLWLSGGPSQLETWDPHPTTWIGGPTGAISTSLPGVQIANSFPRLADQMHHLSVIRSLVSKEGDHDRASYLVKTGFRPDPTLRHPSVGAIVAHALPYEPLEIPPVISLGYDNHLSRGGFLGGRFDALRVREPGSSNDDLRAWLAAPRQQRRLSHLDVVAQAFARGRKSVVDRTMHSENVDAALTMMTSDQLKAFELNEESASTLADYGDSNFGRGCLVARRLVQQGVRAIEVTLQNFDTHNNNFGQHSELAAVLDPAFAALMKDLHERDLLSSTVVLCLGEFGRTPKINGADGRDHWPHGFSCLLGGGGLRSGVRIGATDPSGERESPEDPITVADLYATVLRGLGVDPTHEINTSIGRPIRYSDGTPITRLLA</sequence>
<dbReference type="EMBL" id="BAABGA010000046">
    <property type="protein sequence ID" value="GAA4458177.1"/>
    <property type="molecule type" value="Genomic_DNA"/>
</dbReference>
<gene>
    <name evidence="1" type="ORF">GCM10023156_35940</name>
</gene>
<evidence type="ECO:0000313" key="2">
    <source>
        <dbReference type="Proteomes" id="UP001500840"/>
    </source>
</evidence>
<organism evidence="1 2">
    <name type="scientific">Novipirellula rosea</name>
    <dbReference type="NCBI Taxonomy" id="1031540"/>
    <lineage>
        <taxon>Bacteria</taxon>
        <taxon>Pseudomonadati</taxon>
        <taxon>Planctomycetota</taxon>
        <taxon>Planctomycetia</taxon>
        <taxon>Pirellulales</taxon>
        <taxon>Pirellulaceae</taxon>
        <taxon>Novipirellula</taxon>
    </lineage>
</organism>
<proteinExistence type="predicted"/>
<dbReference type="InterPro" id="IPR010869">
    <property type="entry name" value="DUF1501"/>
</dbReference>
<protein>
    <submittedName>
        <fullName evidence="1">DUF1501 domain-containing protein</fullName>
    </submittedName>
</protein>